<dbReference type="OrthoDB" id="8639774at2"/>
<name>A0A1I2GVZ4_9BURK</name>
<reference evidence="2" key="1">
    <citation type="submission" date="2016-10" db="EMBL/GenBank/DDBJ databases">
        <authorList>
            <person name="Varghese N."/>
            <person name="Submissions S."/>
        </authorList>
    </citation>
    <scope>NUCLEOTIDE SEQUENCE [LARGE SCALE GENOMIC DNA]</scope>
    <source>
        <strain evidence="2">DSM 27981</strain>
    </source>
</reference>
<dbReference type="EMBL" id="FONX01000017">
    <property type="protein sequence ID" value="SFF21865.1"/>
    <property type="molecule type" value="Genomic_DNA"/>
</dbReference>
<proteinExistence type="predicted"/>
<evidence type="ECO:0000313" key="1">
    <source>
        <dbReference type="EMBL" id="SFF21865.1"/>
    </source>
</evidence>
<gene>
    <name evidence="1" type="ORF">SAMN04489711_11762</name>
</gene>
<evidence type="ECO:0000313" key="2">
    <source>
        <dbReference type="Proteomes" id="UP000199119"/>
    </source>
</evidence>
<organism evidence="1 2">
    <name type="scientific">Paracidovorax wautersii</name>
    <dbReference type="NCBI Taxonomy" id="1177982"/>
    <lineage>
        <taxon>Bacteria</taxon>
        <taxon>Pseudomonadati</taxon>
        <taxon>Pseudomonadota</taxon>
        <taxon>Betaproteobacteria</taxon>
        <taxon>Burkholderiales</taxon>
        <taxon>Comamonadaceae</taxon>
        <taxon>Paracidovorax</taxon>
    </lineage>
</organism>
<dbReference type="RefSeq" id="WP_092941286.1">
    <property type="nucleotide sequence ID" value="NZ_FONX01000017.1"/>
</dbReference>
<dbReference type="STRING" id="1177982.SAMN04489711_11762"/>
<accession>A0A1I2GVZ4</accession>
<dbReference type="Pfam" id="PF13557">
    <property type="entry name" value="Phenol_MetA_deg"/>
    <property type="match status" value="1"/>
</dbReference>
<keyword evidence="2" id="KW-1185">Reference proteome</keyword>
<dbReference type="Proteomes" id="UP000199119">
    <property type="component" value="Unassembled WGS sequence"/>
</dbReference>
<dbReference type="InterPro" id="IPR025737">
    <property type="entry name" value="FApF"/>
</dbReference>
<protein>
    <submittedName>
        <fullName evidence="1">Uncharacterized conserved protein</fullName>
    </submittedName>
</protein>
<sequence>MLSLVGAQSAHAFEGGVSPFPVGSTGEYVAGMPPIPGLFVLEQLHYTSSNGLYDNEGNKRPIPFKLSGFSATTRLLAAYPTTILGARLYSQLVLPVVSLHTEVAGHSERHSGLANITVSPAVLRWSLSEHAYAVAGLDLALSNGSYSPTRPSVSTGYASIQPVFGLRHTDPNGLDIGMINRLLINRENSTTNYKSGRGYVNEFTAGWNSGPWKMGVVGSYLNQFSDDRQGGATIQGNRARSFALGPSLNYNAGRFSVSVNYQRGLYAANTTKNNVLGVGIAVPLWIMQ</sequence>
<dbReference type="AlphaFoldDB" id="A0A1I2GVZ4"/>